<keyword evidence="2" id="KW-1185">Reference proteome</keyword>
<proteinExistence type="predicted"/>
<comment type="caution">
    <text evidence="1">The sequence shown here is derived from an EMBL/GenBank/DDBJ whole genome shotgun (WGS) entry which is preliminary data.</text>
</comment>
<gene>
    <name evidence="1" type="ORF">E4K66_32985</name>
</gene>
<dbReference type="Proteomes" id="UP000298225">
    <property type="component" value="Unassembled WGS sequence"/>
</dbReference>
<dbReference type="EMBL" id="SPQU01000025">
    <property type="protein sequence ID" value="TFV30861.1"/>
    <property type="molecule type" value="Genomic_DNA"/>
</dbReference>
<accession>A0A4Y9KWH5</accession>
<evidence type="ECO:0000313" key="1">
    <source>
        <dbReference type="EMBL" id="TFV30861.1"/>
    </source>
</evidence>
<evidence type="ECO:0000313" key="2">
    <source>
        <dbReference type="Proteomes" id="UP000298225"/>
    </source>
</evidence>
<dbReference type="AlphaFoldDB" id="A0A4Y9KWH5"/>
<protein>
    <submittedName>
        <fullName evidence="1">Uncharacterized protein</fullName>
    </submittedName>
</protein>
<sequence>MNLRDLAKGSSVFLGVIVAGYLSTSYVDRRFASLDTSGPAPPACVGEDGSWKNWPWPNVPALSPKCP</sequence>
<reference evidence="1 2" key="1">
    <citation type="submission" date="2019-03" db="EMBL/GenBank/DDBJ databases">
        <title>Bradyrhizobium strains diversity isolated from Chamaecrista fasciculata.</title>
        <authorList>
            <person name="Urquiaga M.C.O."/>
            <person name="Hungria M."/>
            <person name="Delamuta J.R.M."/>
        </authorList>
    </citation>
    <scope>NUCLEOTIDE SEQUENCE [LARGE SCALE GENOMIC DNA]</scope>
    <source>
        <strain evidence="1 2">CNPSo 3424</strain>
    </source>
</reference>
<dbReference type="RefSeq" id="WP_126261916.1">
    <property type="nucleotide sequence ID" value="NZ_SPQU01000025.1"/>
</dbReference>
<organism evidence="1 2">
    <name type="scientific">Bradyrhizobium frederickii</name>
    <dbReference type="NCBI Taxonomy" id="2560054"/>
    <lineage>
        <taxon>Bacteria</taxon>
        <taxon>Pseudomonadati</taxon>
        <taxon>Pseudomonadota</taxon>
        <taxon>Alphaproteobacteria</taxon>
        <taxon>Hyphomicrobiales</taxon>
        <taxon>Nitrobacteraceae</taxon>
        <taxon>Bradyrhizobium</taxon>
    </lineage>
</organism>
<name>A0A4Y9KWH5_9BRAD</name>
<dbReference type="OrthoDB" id="8244770at2"/>